<sequence>MRSSKLIDPAWARIRHKIEFTLAELKQEARDRGWAAAEEEDHEATVTPPPEKVPTMEATTPNIIITERSRKEAASSSPTLVAILCTATPPTKEGSLSLLPCAGDNEAVTVVATVGFEIKDLPTSRRAATAIPSVVVHNEGLAAEIPGEQKPIPANTTTLARVVSTSEPTTNFAGPKVAISVLGVEESHIEKPEADQKEDELWLGAIKGRGAAAPTPIASPTSSPLKEQLVFVEGRDAILNQFSGKDSTASLAAASPSTALAVKKSATAADRTRLRFQTALLSIVTVGSRDHTEGESNQPGNGAANAPRLRFTSPPWPPPFADDLRPALLKSTSSSVVGGIKKLQLLGNTSPSTETTVAASSSKVFSIDEFGSSFPRIALTHIEGKKRGLMNYNKPYGSQAGCECENELFGGVRLQLSSSSTVGAHNGTGSRARKSELILKSKFHGRKNQQLPVRTILTGMSLVVELSSCSSGILIGEFRGCVYIVKNHLPAQLRARKSGKSKLLLKTFRWTDSCNGWEELPVAALE</sequence>
<organism evidence="2 3">
    <name type="scientific">Linum trigynum</name>
    <dbReference type="NCBI Taxonomy" id="586398"/>
    <lineage>
        <taxon>Eukaryota</taxon>
        <taxon>Viridiplantae</taxon>
        <taxon>Streptophyta</taxon>
        <taxon>Embryophyta</taxon>
        <taxon>Tracheophyta</taxon>
        <taxon>Spermatophyta</taxon>
        <taxon>Magnoliopsida</taxon>
        <taxon>eudicotyledons</taxon>
        <taxon>Gunneridae</taxon>
        <taxon>Pentapetalae</taxon>
        <taxon>rosids</taxon>
        <taxon>fabids</taxon>
        <taxon>Malpighiales</taxon>
        <taxon>Linaceae</taxon>
        <taxon>Linum</taxon>
    </lineage>
</organism>
<evidence type="ECO:0000256" key="1">
    <source>
        <dbReference type="SAM" id="MobiDB-lite"/>
    </source>
</evidence>
<proteinExistence type="predicted"/>
<gene>
    <name evidence="2" type="ORF">LTRI10_LOCUS40489</name>
</gene>
<reference evidence="2 3" key="1">
    <citation type="submission" date="2024-04" db="EMBL/GenBank/DDBJ databases">
        <authorList>
            <person name="Fracassetti M."/>
        </authorList>
    </citation>
    <scope>NUCLEOTIDE SEQUENCE [LARGE SCALE GENOMIC DNA]</scope>
</reference>
<evidence type="ECO:0000313" key="3">
    <source>
        <dbReference type="Proteomes" id="UP001497516"/>
    </source>
</evidence>
<feature type="region of interest" description="Disordered" evidence="1">
    <location>
        <begin position="31"/>
        <end position="56"/>
    </location>
</feature>
<dbReference type="Proteomes" id="UP001497516">
    <property type="component" value="Chromosome 7"/>
</dbReference>
<feature type="region of interest" description="Disordered" evidence="1">
    <location>
        <begin position="288"/>
        <end position="309"/>
    </location>
</feature>
<dbReference type="AlphaFoldDB" id="A0AAV2FSC9"/>
<evidence type="ECO:0000313" key="2">
    <source>
        <dbReference type="EMBL" id="CAL1400355.1"/>
    </source>
</evidence>
<name>A0AAV2FSC9_9ROSI</name>
<keyword evidence="3" id="KW-1185">Reference proteome</keyword>
<dbReference type="EMBL" id="OZ034820">
    <property type="protein sequence ID" value="CAL1400355.1"/>
    <property type="molecule type" value="Genomic_DNA"/>
</dbReference>
<protein>
    <submittedName>
        <fullName evidence="2">Uncharacterized protein</fullName>
    </submittedName>
</protein>
<accession>A0AAV2FSC9</accession>